<evidence type="ECO:0000256" key="3">
    <source>
        <dbReference type="ARBA" id="ARBA00022676"/>
    </source>
</evidence>
<evidence type="ECO:0008006" key="11">
    <source>
        <dbReference type="Google" id="ProtNLM"/>
    </source>
</evidence>
<protein>
    <recommendedName>
        <fullName evidence="11">Glycosyltransferase subfamily 4-like N-terminal domain-containing protein</fullName>
    </recommendedName>
</protein>
<evidence type="ECO:0000313" key="10">
    <source>
        <dbReference type="Proteomes" id="UP000030693"/>
    </source>
</evidence>
<dbReference type="GO" id="GO:0005789">
    <property type="term" value="C:endoplasmic reticulum membrane"/>
    <property type="evidence" value="ECO:0007669"/>
    <property type="project" value="UniProtKB-SubCell"/>
</dbReference>
<comment type="subcellular location">
    <subcellularLocation>
        <location evidence="1">Endoplasmic reticulum membrane</location>
        <topology evidence="1">Single-pass membrane protein</topology>
    </subcellularLocation>
</comment>
<keyword evidence="7" id="KW-1133">Transmembrane helix</keyword>
<accession>A0A058ZD75</accession>
<dbReference type="Proteomes" id="UP000030693">
    <property type="component" value="Unassembled WGS sequence"/>
</dbReference>
<dbReference type="EMBL" id="KB932202">
    <property type="protein sequence ID" value="KCV71883.1"/>
    <property type="molecule type" value="Genomic_DNA"/>
</dbReference>
<keyword evidence="3" id="KW-0328">Glycosyltransferase</keyword>
<comment type="pathway">
    <text evidence="2">Protein modification; protein glycosylation.</text>
</comment>
<evidence type="ECO:0000256" key="6">
    <source>
        <dbReference type="ARBA" id="ARBA00022824"/>
    </source>
</evidence>
<evidence type="ECO:0000256" key="8">
    <source>
        <dbReference type="ARBA" id="ARBA00023136"/>
    </source>
</evidence>
<evidence type="ECO:0000256" key="7">
    <source>
        <dbReference type="ARBA" id="ARBA00022989"/>
    </source>
</evidence>
<dbReference type="GO" id="GO:0000030">
    <property type="term" value="F:mannosyltransferase activity"/>
    <property type="evidence" value="ECO:0007669"/>
    <property type="project" value="InterPro"/>
</dbReference>
<evidence type="ECO:0000256" key="1">
    <source>
        <dbReference type="ARBA" id="ARBA00004389"/>
    </source>
</evidence>
<dbReference type="eggNOG" id="KOG2941">
    <property type="taxonomic scope" value="Eukaryota"/>
</dbReference>
<proteinExistence type="predicted"/>
<gene>
    <name evidence="9" type="ORF">H696_01292</name>
</gene>
<dbReference type="AlphaFoldDB" id="A0A058ZD75"/>
<evidence type="ECO:0000256" key="4">
    <source>
        <dbReference type="ARBA" id="ARBA00022679"/>
    </source>
</evidence>
<dbReference type="OrthoDB" id="614844at2759"/>
<dbReference type="PANTHER" id="PTHR13036:SF0">
    <property type="entry name" value="CHITOBIOSYLDIPHOSPHODOLICHOL BETA-MANNOSYLTRANSFERASE"/>
    <property type="match status" value="1"/>
</dbReference>
<organism evidence="9">
    <name type="scientific">Fonticula alba</name>
    <name type="common">Slime mold</name>
    <dbReference type="NCBI Taxonomy" id="691883"/>
    <lineage>
        <taxon>Eukaryota</taxon>
        <taxon>Rotosphaerida</taxon>
        <taxon>Fonticulaceae</taxon>
        <taxon>Fonticula</taxon>
    </lineage>
</organism>
<dbReference type="InterPro" id="IPR026051">
    <property type="entry name" value="ALG1-like"/>
</dbReference>
<evidence type="ECO:0000256" key="5">
    <source>
        <dbReference type="ARBA" id="ARBA00022692"/>
    </source>
</evidence>
<evidence type="ECO:0000256" key="2">
    <source>
        <dbReference type="ARBA" id="ARBA00004922"/>
    </source>
</evidence>
<keyword evidence="4" id="KW-0808">Transferase</keyword>
<sequence length="630" mass="67776">MASSPPGLRAAGTAVLVLGDIDRSPRMCLHAESLARRAEHLAAHTSARAPVFLIGYTSDALRGKLLSPAPIPGAQCPAVGCKHAPWDLACARQASAQQAGREALLPAGLARHQCVRLVPLQRPGSRLLGQGPAHPVALAWRALRRLAGQWLMIVWLLCFSLQHLEAVVVQTPPAIPTLMALAAARMVLRLRRVARSLAGLPDRAPTRMLVDWHNYAFTLMGRPTADGSLTTAVATTRRTGESRLIVLARYVERQFGRWAGDRHLAVTESMARDLGAALGRPAGPIHVLYDWPGVTFGRVWWHSLHTCCEGACDRAAGGPQGACPMHRQRMLRAHGLLASLQAEHLGRHAWARDCPPEATLWTVRTPAGVVQERQGRPLIAVSSSSWTPDEDMGLLLRCLVLLDQQLATPPGGAAKRRRLVLFMTGRGPLQGPFVEALARVSLVHVAVVCTSWMAFDQYATLLGTADFGLSMHVSSSGRDYPMKLVDMAGAALPAVSIGFPAVAERLFDPAATDAAGESGQGPGHMAGLVAWPLGLGPFADMPAPSFTEPAHGGLQENPLQRLAHAREHLATQLATCVESLMGTDDRLRRLSDAALELRYGRAVAGESIRLPRLLTWEESWQATVLPLLEG</sequence>
<keyword evidence="8" id="KW-0472">Membrane</keyword>
<keyword evidence="6" id="KW-0256">Endoplasmic reticulum</keyword>
<dbReference type="STRING" id="691883.A0A058ZD75"/>
<keyword evidence="10" id="KW-1185">Reference proteome</keyword>
<dbReference type="GeneID" id="20526017"/>
<evidence type="ECO:0000313" key="9">
    <source>
        <dbReference type="EMBL" id="KCV71883.1"/>
    </source>
</evidence>
<dbReference type="PANTHER" id="PTHR13036">
    <property type="entry name" value="BETA1,4 MANNOSYLTRANSFERASE"/>
    <property type="match status" value="1"/>
</dbReference>
<keyword evidence="5" id="KW-0812">Transmembrane</keyword>
<reference evidence="9" key="1">
    <citation type="submission" date="2013-04" db="EMBL/GenBank/DDBJ databases">
        <title>The Genome Sequence of Fonticula alba ATCC 38817.</title>
        <authorList>
            <consortium name="The Broad Institute Genomics Platform"/>
            <person name="Russ C."/>
            <person name="Cuomo C."/>
            <person name="Burger G."/>
            <person name="Gray M.W."/>
            <person name="Holland P.W.H."/>
            <person name="King N."/>
            <person name="Lang F.B.F."/>
            <person name="Roger A.J."/>
            <person name="Ruiz-Trillo I."/>
            <person name="Brown M."/>
            <person name="Walker B."/>
            <person name="Young S."/>
            <person name="Zeng Q."/>
            <person name="Gargeya S."/>
            <person name="Fitzgerald M."/>
            <person name="Haas B."/>
            <person name="Abouelleil A."/>
            <person name="Allen A.W."/>
            <person name="Alvarado L."/>
            <person name="Arachchi H.M."/>
            <person name="Berlin A.M."/>
            <person name="Chapman S.B."/>
            <person name="Gainer-Dewar J."/>
            <person name="Goldberg J."/>
            <person name="Griggs A."/>
            <person name="Gujja S."/>
            <person name="Hansen M."/>
            <person name="Howarth C."/>
            <person name="Imamovic A."/>
            <person name="Ireland A."/>
            <person name="Larimer J."/>
            <person name="McCowan C."/>
            <person name="Murphy C."/>
            <person name="Pearson M."/>
            <person name="Poon T.W."/>
            <person name="Priest M."/>
            <person name="Roberts A."/>
            <person name="Saif S."/>
            <person name="Shea T."/>
            <person name="Sisk P."/>
            <person name="Sykes S."/>
            <person name="Wortman J."/>
            <person name="Nusbaum C."/>
            <person name="Birren B."/>
        </authorList>
    </citation>
    <scope>NUCLEOTIDE SEQUENCE [LARGE SCALE GENOMIC DNA]</scope>
    <source>
        <strain evidence="9">ATCC 38817</strain>
    </source>
</reference>
<dbReference type="RefSeq" id="XP_009493461.1">
    <property type="nucleotide sequence ID" value="XM_009495186.1"/>
</dbReference>
<name>A0A058ZD75_FONAL</name>